<organism evidence="1">
    <name type="scientific">Acidithiobacillus sulfuriphilus</name>
    <dbReference type="NCBI Taxonomy" id="1867749"/>
    <lineage>
        <taxon>Bacteria</taxon>
        <taxon>Pseudomonadati</taxon>
        <taxon>Pseudomonadota</taxon>
        <taxon>Acidithiobacillia</taxon>
        <taxon>Acidithiobacillales</taxon>
        <taxon>Acidithiobacillaceae</taxon>
        <taxon>Acidithiobacillus</taxon>
    </lineage>
</organism>
<proteinExistence type="predicted"/>
<gene>
    <name evidence="1" type="ORF">EC580_03190</name>
</gene>
<sequence>MSAHLIKMVKLNNLQYNANRDPQVYRRVVGHPYRIQAVLEGKGPAKVAVTCEGKVLKEATIDMPGTFSYELTFKDAGTRIATLSVSADGQSESQELRLDTEAHAKVG</sequence>
<dbReference type="OrthoDB" id="5295626at2"/>
<comment type="caution">
    <text evidence="1">The sequence shown here is derived from an EMBL/GenBank/DDBJ whole genome shotgun (WGS) entry which is preliminary data.</text>
</comment>
<dbReference type="RefSeq" id="WP_123102120.1">
    <property type="nucleotide sequence ID" value="NZ_CP127527.1"/>
</dbReference>
<name>A0A3M8RNU0_9PROT</name>
<accession>A0A3M8RNU0</accession>
<evidence type="ECO:0000313" key="1">
    <source>
        <dbReference type="EMBL" id="RNF68350.1"/>
    </source>
</evidence>
<dbReference type="AlphaFoldDB" id="A0A3M8RNU0"/>
<reference evidence="1" key="1">
    <citation type="submission" date="2018-10" db="EMBL/GenBank/DDBJ databases">
        <title>Acidithiobacillus sulfuriphilus sp. nov.: an extremely acidophilic sulfur-oxidizing chemolithotroph isolated from a neutral pH environment.</title>
        <authorList>
            <person name="Falagan C."/>
            <person name="Moya-Beltran A."/>
            <person name="Quatrini R."/>
            <person name="Johnson D.B."/>
        </authorList>
    </citation>
    <scope>NUCLEOTIDE SEQUENCE [LARGE SCALE GENOMIC DNA]</scope>
    <source>
        <strain evidence="1">CJ-2</strain>
    </source>
</reference>
<dbReference type="EMBL" id="RIZI01000122">
    <property type="protein sequence ID" value="RNF68350.1"/>
    <property type="molecule type" value="Genomic_DNA"/>
</dbReference>
<protein>
    <submittedName>
        <fullName evidence="1">Uncharacterized protein</fullName>
    </submittedName>
</protein>